<name>A0A1M6BKG0_9FIRM</name>
<evidence type="ECO:0000313" key="2">
    <source>
        <dbReference type="Proteomes" id="UP000184052"/>
    </source>
</evidence>
<dbReference type="RefSeq" id="WP_073046322.1">
    <property type="nucleotide sequence ID" value="NZ_FQZL01000005.1"/>
</dbReference>
<organism evidence="1 2">
    <name type="scientific">Dethiosulfatibacter aminovorans DSM 17477</name>
    <dbReference type="NCBI Taxonomy" id="1121476"/>
    <lineage>
        <taxon>Bacteria</taxon>
        <taxon>Bacillati</taxon>
        <taxon>Bacillota</taxon>
        <taxon>Tissierellia</taxon>
        <taxon>Dethiosulfatibacter</taxon>
    </lineage>
</organism>
<dbReference type="AlphaFoldDB" id="A0A1M6BKG0"/>
<dbReference type="Pfam" id="PF07302">
    <property type="entry name" value="AroM"/>
    <property type="match status" value="1"/>
</dbReference>
<accession>A0A1M6BKG0</accession>
<dbReference type="EMBL" id="FQZL01000005">
    <property type="protein sequence ID" value="SHI49204.1"/>
    <property type="molecule type" value="Genomic_DNA"/>
</dbReference>
<reference evidence="1 2" key="1">
    <citation type="submission" date="2016-11" db="EMBL/GenBank/DDBJ databases">
        <authorList>
            <person name="Jaros S."/>
            <person name="Januszkiewicz K."/>
            <person name="Wedrychowicz H."/>
        </authorList>
    </citation>
    <scope>NUCLEOTIDE SEQUENCE [LARGE SCALE GENOMIC DNA]</scope>
    <source>
        <strain evidence="1 2">DSM 17477</strain>
    </source>
</reference>
<dbReference type="STRING" id="1121476.SAMN02745751_00389"/>
<evidence type="ECO:0000313" key="1">
    <source>
        <dbReference type="EMBL" id="SHI49204.1"/>
    </source>
</evidence>
<dbReference type="OrthoDB" id="9798683at2"/>
<dbReference type="InterPro" id="IPR010843">
    <property type="entry name" value="Uncharacterised_AroM"/>
</dbReference>
<proteinExistence type="predicted"/>
<gene>
    <name evidence="1" type="ORF">SAMN02745751_00389</name>
</gene>
<sequence length="223" mass="25058">MKKTIGFITIGQSPRTDIMEDVREIIPSDIDIIEAGALDNYSFEYIKENLSPGISDQFLVSRMRDGSQVEIAEEKIHGLLQNCVDDLNAKGCSIILMMCTGSIPEFTSNVPVLPPQKILHNIIKNIGFKKKIGVYVPEKEQEEKIKNVWNSLGLDIKPVFASPYRGLHDIKKEAEKLCSDDISIIFMDCMGYSEKMKEAVQEITGKPVIIPRMMIVKVALELI</sequence>
<dbReference type="Proteomes" id="UP000184052">
    <property type="component" value="Unassembled WGS sequence"/>
</dbReference>
<dbReference type="NCBIfam" id="NF007788">
    <property type="entry name" value="PRK10481.1"/>
    <property type="match status" value="1"/>
</dbReference>
<keyword evidence="2" id="KW-1185">Reference proteome</keyword>
<protein>
    <submittedName>
        <fullName evidence="1">Protein AroM</fullName>
    </submittedName>
</protein>